<dbReference type="PANTHER" id="PTHR11662">
    <property type="entry name" value="SOLUTE CARRIER FAMILY 17"/>
    <property type="match status" value="1"/>
</dbReference>
<feature type="transmembrane region" description="Helical" evidence="7">
    <location>
        <begin position="371"/>
        <end position="394"/>
    </location>
</feature>
<dbReference type="Gene3D" id="1.20.1250.20">
    <property type="entry name" value="MFS general substrate transporter like domains"/>
    <property type="match status" value="2"/>
</dbReference>
<protein>
    <submittedName>
        <fullName evidence="9">Sialin like protein</fullName>
    </submittedName>
</protein>
<dbReference type="FunFam" id="1.20.1250.20:FF:000423">
    <property type="entry name" value="Putative inorganic phosphate cotransporter-like Protein"/>
    <property type="match status" value="1"/>
</dbReference>
<dbReference type="SUPFAM" id="SSF103473">
    <property type="entry name" value="MFS general substrate transporter"/>
    <property type="match status" value="1"/>
</dbReference>
<evidence type="ECO:0000256" key="2">
    <source>
        <dbReference type="ARBA" id="ARBA00022448"/>
    </source>
</evidence>
<feature type="transmembrane region" description="Helical" evidence="7">
    <location>
        <begin position="156"/>
        <end position="178"/>
    </location>
</feature>
<evidence type="ECO:0000313" key="9">
    <source>
        <dbReference type="EMBL" id="KAF8787042.1"/>
    </source>
</evidence>
<dbReference type="EMBL" id="JABXBU010000015">
    <property type="protein sequence ID" value="KAF8787042.1"/>
    <property type="molecule type" value="Genomic_DNA"/>
</dbReference>
<keyword evidence="5 7" id="KW-1133">Transmembrane helix</keyword>
<evidence type="ECO:0000256" key="4">
    <source>
        <dbReference type="ARBA" id="ARBA00022847"/>
    </source>
</evidence>
<dbReference type="Pfam" id="PF07690">
    <property type="entry name" value="MFS_1"/>
    <property type="match status" value="1"/>
</dbReference>
<dbReference type="PROSITE" id="PS50850">
    <property type="entry name" value="MFS"/>
    <property type="match status" value="1"/>
</dbReference>
<dbReference type="FunFam" id="1.20.1250.20:FF:000003">
    <property type="entry name" value="Solute carrier family 17 member 3"/>
    <property type="match status" value="1"/>
</dbReference>
<reference evidence="9" key="1">
    <citation type="journal article" date="2020" name="bioRxiv">
        <title>Chromosome-level reference genome of the European wasp spider Argiope bruennichi: a resource for studies on range expansion and evolutionary adaptation.</title>
        <authorList>
            <person name="Sheffer M.M."/>
            <person name="Hoppe A."/>
            <person name="Krehenwinkel H."/>
            <person name="Uhl G."/>
            <person name="Kuss A.W."/>
            <person name="Jensen L."/>
            <person name="Jensen C."/>
            <person name="Gillespie R.G."/>
            <person name="Hoff K.J."/>
            <person name="Prost S."/>
        </authorList>
    </citation>
    <scope>NUCLEOTIDE SEQUENCE</scope>
</reference>
<comment type="caution">
    <text evidence="9">The sequence shown here is derived from an EMBL/GenBank/DDBJ whole genome shotgun (WGS) entry which is preliminary data.</text>
</comment>
<reference evidence="9" key="2">
    <citation type="submission" date="2020-06" db="EMBL/GenBank/DDBJ databases">
        <authorList>
            <person name="Sheffer M."/>
        </authorList>
    </citation>
    <scope>NUCLEOTIDE SEQUENCE</scope>
</reference>
<feature type="transmembrane region" description="Helical" evidence="7">
    <location>
        <begin position="130"/>
        <end position="150"/>
    </location>
</feature>
<dbReference type="AlphaFoldDB" id="A0A8T0F9I7"/>
<sequence length="468" mass="51503">MESNSNEQTNRERSPWCKCAGVRYLFVVAGFLGMCLVYALRVNMSIAILGMLNNTAISIVTDTHNLTNEPMCALLNPPIHSSKLKLIEVKNGSFVWTPKVQGVIIGSFYYGYVITQVPGARLAEIYSGKWIFGLGIGISALLSLIIPVAAELHTAFLIFVRALQGVAQGVTFPAIYNLLSRWTAEEEKTLIEAVVISGINIGTVLGMPLAAKLTNSDWFGGWPSAFYVIGFIGCVWFVFWILCVTNSPSEHPCITSKELEYMKASQLSEHEPVNGFMSSFPYILQSAVGCLGGFISDEVIKNGLVTPIFARKLCNMLGCLGSIVGLVISSTAGCDITVQITSFGLTMTAGGLWYCSYMITYLDISPEYAGTLIGVASTLSGLTGFITPMIVGALTDTKPTFGQWRIIFAMTIVLLIASAIVYQLFATADKQNWEDEHHTQRSTRYRRYLNRIFRIRNQDTEKDLEKNE</sequence>
<dbReference type="PANTHER" id="PTHR11662:SF399">
    <property type="entry name" value="FI19708P1-RELATED"/>
    <property type="match status" value="1"/>
</dbReference>
<dbReference type="InterPro" id="IPR050382">
    <property type="entry name" value="MFS_Na/Anion_cotransporter"/>
</dbReference>
<dbReference type="Proteomes" id="UP000807504">
    <property type="component" value="Unassembled WGS sequence"/>
</dbReference>
<dbReference type="InterPro" id="IPR020846">
    <property type="entry name" value="MFS_dom"/>
</dbReference>
<evidence type="ECO:0000256" key="7">
    <source>
        <dbReference type="SAM" id="Phobius"/>
    </source>
</evidence>
<evidence type="ECO:0000256" key="5">
    <source>
        <dbReference type="ARBA" id="ARBA00022989"/>
    </source>
</evidence>
<evidence type="ECO:0000259" key="8">
    <source>
        <dbReference type="PROSITE" id="PS50850"/>
    </source>
</evidence>
<feature type="transmembrane region" description="Helical" evidence="7">
    <location>
        <begin position="190"/>
        <end position="210"/>
    </location>
</feature>
<accession>A0A8T0F9I7</accession>
<keyword evidence="3 7" id="KW-0812">Transmembrane</keyword>
<dbReference type="GO" id="GO:0006820">
    <property type="term" value="P:monoatomic anion transport"/>
    <property type="evidence" value="ECO:0007669"/>
    <property type="project" value="TreeGrafter"/>
</dbReference>
<proteinExistence type="predicted"/>
<gene>
    <name evidence="9" type="ORF">HNY73_008678</name>
</gene>
<evidence type="ECO:0000256" key="1">
    <source>
        <dbReference type="ARBA" id="ARBA00004141"/>
    </source>
</evidence>
<evidence type="ECO:0000313" key="10">
    <source>
        <dbReference type="Proteomes" id="UP000807504"/>
    </source>
</evidence>
<evidence type="ECO:0000256" key="3">
    <source>
        <dbReference type="ARBA" id="ARBA00022692"/>
    </source>
</evidence>
<dbReference type="InterPro" id="IPR011701">
    <property type="entry name" value="MFS"/>
</dbReference>
<feature type="transmembrane region" description="Helical" evidence="7">
    <location>
        <begin position="20"/>
        <end position="40"/>
    </location>
</feature>
<feature type="transmembrane region" description="Helical" evidence="7">
    <location>
        <begin position="406"/>
        <end position="425"/>
    </location>
</feature>
<dbReference type="GO" id="GO:0016020">
    <property type="term" value="C:membrane"/>
    <property type="evidence" value="ECO:0007669"/>
    <property type="project" value="UniProtKB-SubCell"/>
</dbReference>
<keyword evidence="10" id="KW-1185">Reference proteome</keyword>
<feature type="transmembrane region" description="Helical" evidence="7">
    <location>
        <begin position="338"/>
        <end position="359"/>
    </location>
</feature>
<keyword evidence="4" id="KW-0769">Symport</keyword>
<name>A0A8T0F9I7_ARGBR</name>
<organism evidence="9 10">
    <name type="scientific">Argiope bruennichi</name>
    <name type="common">Wasp spider</name>
    <name type="synonym">Aranea bruennichi</name>
    <dbReference type="NCBI Taxonomy" id="94029"/>
    <lineage>
        <taxon>Eukaryota</taxon>
        <taxon>Metazoa</taxon>
        <taxon>Ecdysozoa</taxon>
        <taxon>Arthropoda</taxon>
        <taxon>Chelicerata</taxon>
        <taxon>Arachnida</taxon>
        <taxon>Araneae</taxon>
        <taxon>Araneomorphae</taxon>
        <taxon>Entelegynae</taxon>
        <taxon>Araneoidea</taxon>
        <taxon>Araneidae</taxon>
        <taxon>Argiope</taxon>
    </lineage>
</organism>
<keyword evidence="6 7" id="KW-0472">Membrane</keyword>
<feature type="domain" description="Major facilitator superfamily (MFS) profile" evidence="8">
    <location>
        <begin position="31"/>
        <end position="468"/>
    </location>
</feature>
<feature type="transmembrane region" description="Helical" evidence="7">
    <location>
        <begin position="222"/>
        <end position="242"/>
    </location>
</feature>
<dbReference type="InterPro" id="IPR036259">
    <property type="entry name" value="MFS_trans_sf"/>
</dbReference>
<comment type="subcellular location">
    <subcellularLocation>
        <location evidence="1">Membrane</location>
        <topology evidence="1">Multi-pass membrane protein</topology>
    </subcellularLocation>
</comment>
<dbReference type="GO" id="GO:0015293">
    <property type="term" value="F:symporter activity"/>
    <property type="evidence" value="ECO:0007669"/>
    <property type="project" value="UniProtKB-KW"/>
</dbReference>
<evidence type="ECO:0000256" key="6">
    <source>
        <dbReference type="ARBA" id="ARBA00023136"/>
    </source>
</evidence>
<keyword evidence="2" id="KW-0813">Transport</keyword>